<keyword evidence="2" id="KW-1185">Reference proteome</keyword>
<sequence length="64" mass="7523">MQERYQELQERYSVVLLDLLRCEPEKFIDHARRNAGSNNPWNWPMVGKSKTKTTIMKASIAVQD</sequence>
<dbReference type="GeneID" id="66078217"/>
<dbReference type="KEGG" id="more:E1B28_009141"/>
<dbReference type="AlphaFoldDB" id="A0A9P7S136"/>
<reference evidence="1" key="1">
    <citation type="journal article" date="2021" name="Genome Biol. Evol.">
        <title>The assembled and annotated genome of the fairy-ring fungus Marasmius oreades.</title>
        <authorList>
            <person name="Hiltunen M."/>
            <person name="Ament-Velasquez S.L."/>
            <person name="Johannesson H."/>
        </authorList>
    </citation>
    <scope>NUCLEOTIDE SEQUENCE</scope>
    <source>
        <strain evidence="1">03SP1</strain>
    </source>
</reference>
<evidence type="ECO:0000313" key="1">
    <source>
        <dbReference type="EMBL" id="KAG7092826.1"/>
    </source>
</evidence>
<evidence type="ECO:0000313" key="2">
    <source>
        <dbReference type="Proteomes" id="UP001049176"/>
    </source>
</evidence>
<dbReference type="Proteomes" id="UP001049176">
    <property type="component" value="Chromosome 5"/>
</dbReference>
<name>A0A9P7S136_9AGAR</name>
<proteinExistence type="predicted"/>
<comment type="caution">
    <text evidence="1">The sequence shown here is derived from an EMBL/GenBank/DDBJ whole genome shotgun (WGS) entry which is preliminary data.</text>
</comment>
<dbReference type="EMBL" id="CM032185">
    <property type="protein sequence ID" value="KAG7092826.1"/>
    <property type="molecule type" value="Genomic_DNA"/>
</dbReference>
<accession>A0A9P7S136</accession>
<gene>
    <name evidence="1" type="ORF">E1B28_009141</name>
</gene>
<protein>
    <submittedName>
        <fullName evidence="1">Uncharacterized protein</fullName>
    </submittedName>
</protein>
<organism evidence="1 2">
    <name type="scientific">Marasmius oreades</name>
    <name type="common">fairy-ring Marasmius</name>
    <dbReference type="NCBI Taxonomy" id="181124"/>
    <lineage>
        <taxon>Eukaryota</taxon>
        <taxon>Fungi</taxon>
        <taxon>Dikarya</taxon>
        <taxon>Basidiomycota</taxon>
        <taxon>Agaricomycotina</taxon>
        <taxon>Agaricomycetes</taxon>
        <taxon>Agaricomycetidae</taxon>
        <taxon>Agaricales</taxon>
        <taxon>Marasmiineae</taxon>
        <taxon>Marasmiaceae</taxon>
        <taxon>Marasmius</taxon>
    </lineage>
</organism>
<dbReference type="RefSeq" id="XP_043009296.1">
    <property type="nucleotide sequence ID" value="XM_043154009.1"/>
</dbReference>